<dbReference type="Proteomes" id="UP000663852">
    <property type="component" value="Unassembled WGS sequence"/>
</dbReference>
<evidence type="ECO:0000313" key="4">
    <source>
        <dbReference type="Proteomes" id="UP000663828"/>
    </source>
</evidence>
<evidence type="ECO:0000256" key="1">
    <source>
        <dbReference type="SAM" id="Phobius"/>
    </source>
</evidence>
<feature type="transmembrane region" description="Helical" evidence="1">
    <location>
        <begin position="25"/>
        <end position="45"/>
    </location>
</feature>
<accession>A0A814NWL2</accession>
<dbReference type="Proteomes" id="UP000663828">
    <property type="component" value="Unassembled WGS sequence"/>
</dbReference>
<keyword evidence="4" id="KW-1185">Reference proteome</keyword>
<keyword evidence="1" id="KW-1133">Transmembrane helix</keyword>
<gene>
    <name evidence="2" type="ORF">EDS130_LOCUS7529</name>
    <name evidence="3" type="ORF">XAT740_LOCUS18135</name>
</gene>
<keyword evidence="1" id="KW-0812">Transmembrane</keyword>
<proteinExistence type="predicted"/>
<evidence type="ECO:0000313" key="3">
    <source>
        <dbReference type="EMBL" id="CAF1096816.1"/>
    </source>
</evidence>
<reference evidence="3" key="1">
    <citation type="submission" date="2021-02" db="EMBL/GenBank/DDBJ databases">
        <authorList>
            <person name="Nowell W R."/>
        </authorList>
    </citation>
    <scope>NUCLEOTIDE SEQUENCE</scope>
</reference>
<sequence length="72" mass="8345">MGLIDLVYYISLWYHQKEQAIRLNYFWPLSVLAGAFGSLTAYAIAQIHHSTVDTRTSHEHSFLSLQVFHYTS</sequence>
<protein>
    <submittedName>
        <fullName evidence="3">Uncharacterized protein</fullName>
    </submittedName>
</protein>
<keyword evidence="1" id="KW-0472">Membrane</keyword>
<evidence type="ECO:0000313" key="2">
    <source>
        <dbReference type="EMBL" id="CAF0855417.1"/>
    </source>
</evidence>
<dbReference type="AlphaFoldDB" id="A0A814NWL2"/>
<name>A0A814NWL2_ADIRI</name>
<dbReference type="EMBL" id="CAJNOR010001202">
    <property type="protein sequence ID" value="CAF1096816.1"/>
    <property type="molecule type" value="Genomic_DNA"/>
</dbReference>
<comment type="caution">
    <text evidence="3">The sequence shown here is derived from an EMBL/GenBank/DDBJ whole genome shotgun (WGS) entry which is preliminary data.</text>
</comment>
<dbReference type="EMBL" id="CAJNOJ010000023">
    <property type="protein sequence ID" value="CAF0855417.1"/>
    <property type="molecule type" value="Genomic_DNA"/>
</dbReference>
<organism evidence="3 4">
    <name type="scientific">Adineta ricciae</name>
    <name type="common">Rotifer</name>
    <dbReference type="NCBI Taxonomy" id="249248"/>
    <lineage>
        <taxon>Eukaryota</taxon>
        <taxon>Metazoa</taxon>
        <taxon>Spiralia</taxon>
        <taxon>Gnathifera</taxon>
        <taxon>Rotifera</taxon>
        <taxon>Eurotatoria</taxon>
        <taxon>Bdelloidea</taxon>
        <taxon>Adinetida</taxon>
        <taxon>Adinetidae</taxon>
        <taxon>Adineta</taxon>
    </lineage>
</organism>